<organism evidence="6 7">
    <name type="scientific">Piedraia hortae CBS 480.64</name>
    <dbReference type="NCBI Taxonomy" id="1314780"/>
    <lineage>
        <taxon>Eukaryota</taxon>
        <taxon>Fungi</taxon>
        <taxon>Dikarya</taxon>
        <taxon>Ascomycota</taxon>
        <taxon>Pezizomycotina</taxon>
        <taxon>Dothideomycetes</taxon>
        <taxon>Dothideomycetidae</taxon>
        <taxon>Capnodiales</taxon>
        <taxon>Piedraiaceae</taxon>
        <taxon>Piedraia</taxon>
    </lineage>
</organism>
<evidence type="ECO:0000256" key="4">
    <source>
        <dbReference type="ARBA" id="ARBA00023242"/>
    </source>
</evidence>
<evidence type="ECO:0000313" key="6">
    <source>
        <dbReference type="EMBL" id="KAF2861670.1"/>
    </source>
</evidence>
<evidence type="ECO:0000256" key="3">
    <source>
        <dbReference type="ARBA" id="ARBA00022833"/>
    </source>
</evidence>
<keyword evidence="5" id="KW-0863">Zinc-finger</keyword>
<keyword evidence="5" id="KW-0805">Transcription regulation</keyword>
<comment type="similarity">
    <text evidence="2 5">Belongs to the ELOF1 family.</text>
</comment>
<keyword evidence="7" id="KW-1185">Reference proteome</keyword>
<keyword evidence="4 5" id="KW-0539">Nucleus</keyword>
<dbReference type="Pfam" id="PF05129">
    <property type="entry name" value="Zn_ribbon_Elf1"/>
    <property type="match status" value="1"/>
</dbReference>
<evidence type="ECO:0000256" key="5">
    <source>
        <dbReference type="RuleBase" id="RU364033"/>
    </source>
</evidence>
<dbReference type="AlphaFoldDB" id="A0A6A7C2D3"/>
<dbReference type="Gene3D" id="2.20.25.190">
    <property type="match status" value="1"/>
</dbReference>
<proteinExistence type="inferred from homology"/>
<comment type="function">
    <text evidence="5">Transcription elongation factor implicated in the maintenance of proper chromatin structure in actively transcribed regions.</text>
</comment>
<dbReference type="Proteomes" id="UP000799421">
    <property type="component" value="Unassembled WGS sequence"/>
</dbReference>
<dbReference type="SUPFAM" id="SSF57783">
    <property type="entry name" value="Zinc beta-ribbon"/>
    <property type="match status" value="1"/>
</dbReference>
<keyword evidence="5" id="KW-0804">Transcription</keyword>
<dbReference type="InterPro" id="IPR038567">
    <property type="entry name" value="T_Elf1_sf"/>
</dbReference>
<keyword evidence="5" id="KW-0479">Metal-binding</keyword>
<dbReference type="GO" id="GO:0008270">
    <property type="term" value="F:zinc ion binding"/>
    <property type="evidence" value="ECO:0007669"/>
    <property type="project" value="UniProtKB-KW"/>
</dbReference>
<evidence type="ECO:0000313" key="7">
    <source>
        <dbReference type="Proteomes" id="UP000799421"/>
    </source>
</evidence>
<name>A0A6A7C2D3_9PEZI</name>
<comment type="subcellular location">
    <subcellularLocation>
        <location evidence="1 5">Nucleus</location>
    </subcellularLocation>
</comment>
<accession>A0A6A7C2D3</accession>
<evidence type="ECO:0000256" key="2">
    <source>
        <dbReference type="ARBA" id="ARBA00009730"/>
    </source>
</evidence>
<protein>
    <recommendedName>
        <fullName evidence="5">Transcription elongation factor 1 homolog</fullName>
    </recommendedName>
</protein>
<dbReference type="InterPro" id="IPR007808">
    <property type="entry name" value="Elf1"/>
</dbReference>
<sequence length="88" mass="9824">MDRRKKVFRASASCKKVQSIFPNQAKPTANLSQTEKLSTTFRCVFCNSKASVSVLIDEKNLIGNLRCDCGVTFQPASSMGSCKFLIRW</sequence>
<keyword evidence="3 5" id="KW-0862">Zinc</keyword>
<dbReference type="EMBL" id="MU005971">
    <property type="protein sequence ID" value="KAF2861670.1"/>
    <property type="molecule type" value="Genomic_DNA"/>
</dbReference>
<dbReference type="GO" id="GO:0005634">
    <property type="term" value="C:nucleus"/>
    <property type="evidence" value="ECO:0007669"/>
    <property type="project" value="UniProtKB-SubCell"/>
</dbReference>
<gene>
    <name evidence="6" type="ORF">K470DRAFT_256799</name>
</gene>
<evidence type="ECO:0000256" key="1">
    <source>
        <dbReference type="ARBA" id="ARBA00004123"/>
    </source>
</evidence>
<reference evidence="6" key="1">
    <citation type="journal article" date="2020" name="Stud. Mycol.">
        <title>101 Dothideomycetes genomes: a test case for predicting lifestyles and emergence of pathogens.</title>
        <authorList>
            <person name="Haridas S."/>
            <person name="Albert R."/>
            <person name="Binder M."/>
            <person name="Bloem J."/>
            <person name="Labutti K."/>
            <person name="Salamov A."/>
            <person name="Andreopoulos B."/>
            <person name="Baker S."/>
            <person name="Barry K."/>
            <person name="Bills G."/>
            <person name="Bluhm B."/>
            <person name="Cannon C."/>
            <person name="Castanera R."/>
            <person name="Culley D."/>
            <person name="Daum C."/>
            <person name="Ezra D."/>
            <person name="Gonzalez J."/>
            <person name="Henrissat B."/>
            <person name="Kuo A."/>
            <person name="Liang C."/>
            <person name="Lipzen A."/>
            <person name="Lutzoni F."/>
            <person name="Magnuson J."/>
            <person name="Mondo S."/>
            <person name="Nolan M."/>
            <person name="Ohm R."/>
            <person name="Pangilinan J."/>
            <person name="Park H.-J."/>
            <person name="Ramirez L."/>
            <person name="Alfaro M."/>
            <person name="Sun H."/>
            <person name="Tritt A."/>
            <person name="Yoshinaga Y."/>
            <person name="Zwiers L.-H."/>
            <person name="Turgeon B."/>
            <person name="Goodwin S."/>
            <person name="Spatafora J."/>
            <person name="Crous P."/>
            <person name="Grigoriev I."/>
        </authorList>
    </citation>
    <scope>NUCLEOTIDE SEQUENCE</scope>
    <source>
        <strain evidence="6">CBS 480.64</strain>
    </source>
</reference>